<dbReference type="InterPro" id="IPR001173">
    <property type="entry name" value="Glyco_trans_2-like"/>
</dbReference>
<protein>
    <recommendedName>
        <fullName evidence="1">Glycosyltransferase 2-like domain-containing protein</fullName>
    </recommendedName>
</protein>
<accession>A0A1V6MIA0</accession>
<dbReference type="RefSeq" id="WP_143651055.1">
    <property type="nucleotide sequence ID" value="NZ_MPOH02000022.1"/>
</dbReference>
<dbReference type="Gene3D" id="3.90.550.10">
    <property type="entry name" value="Spore Coat Polysaccharide Biosynthesis Protein SpsA, Chain A"/>
    <property type="match status" value="1"/>
</dbReference>
<gene>
    <name evidence="2" type="ORF">BM536_035910</name>
</gene>
<organism evidence="2 3">
    <name type="scientific">Streptomyces phaeoluteigriseus</name>
    <dbReference type="NCBI Taxonomy" id="114686"/>
    <lineage>
        <taxon>Bacteria</taxon>
        <taxon>Bacillati</taxon>
        <taxon>Actinomycetota</taxon>
        <taxon>Actinomycetes</taxon>
        <taxon>Kitasatosporales</taxon>
        <taxon>Streptomycetaceae</taxon>
        <taxon>Streptomyces</taxon>
        <taxon>Streptomyces aurantiacus group</taxon>
    </lineage>
</organism>
<dbReference type="OrthoDB" id="3655479at2"/>
<dbReference type="AlphaFoldDB" id="A0A1V6MIA0"/>
<dbReference type="Pfam" id="PF00535">
    <property type="entry name" value="Glycos_transf_2"/>
    <property type="match status" value="1"/>
</dbReference>
<proteinExistence type="predicted"/>
<dbReference type="Proteomes" id="UP000184286">
    <property type="component" value="Unassembled WGS sequence"/>
</dbReference>
<evidence type="ECO:0000259" key="1">
    <source>
        <dbReference type="Pfam" id="PF00535"/>
    </source>
</evidence>
<dbReference type="STRING" id="114686.BM536_035910"/>
<reference evidence="2 3" key="2">
    <citation type="submission" date="2017-02" db="EMBL/GenBank/DDBJ databases">
        <title>Draft genome sequence of Streptomyces phaeoluteigriseus type strain DSM41896.</title>
        <authorList>
            <person name="Salih T.S."/>
            <person name="Algora Gallardo L."/>
            <person name="Melo Santos T."/>
            <person name="Filgueira Martinez S."/>
            <person name="Herron P.R."/>
        </authorList>
    </citation>
    <scope>NUCLEOTIDE SEQUENCE [LARGE SCALE GENOMIC DNA]</scope>
    <source>
        <strain evidence="2 3">DSM 41896</strain>
    </source>
</reference>
<reference evidence="3" key="1">
    <citation type="submission" date="2016-11" db="EMBL/GenBank/DDBJ databases">
        <authorList>
            <person name="Schniete J.K."/>
            <person name="Salih T."/>
            <person name="Algora Gallardo L."/>
            <person name="Martinez Fernandez S."/>
            <person name="Herron P.R."/>
        </authorList>
    </citation>
    <scope>NUCLEOTIDE SEQUENCE [LARGE SCALE GENOMIC DNA]</scope>
    <source>
        <strain evidence="3">DSM 41896</strain>
    </source>
</reference>
<feature type="non-terminal residue" evidence="2">
    <location>
        <position position="65"/>
    </location>
</feature>
<evidence type="ECO:0000313" key="3">
    <source>
        <dbReference type="Proteomes" id="UP000184286"/>
    </source>
</evidence>
<comment type="caution">
    <text evidence="2">The sequence shown here is derived from an EMBL/GenBank/DDBJ whole genome shotgun (WGS) entry which is preliminary data.</text>
</comment>
<evidence type="ECO:0000313" key="2">
    <source>
        <dbReference type="EMBL" id="OQD52027.1"/>
    </source>
</evidence>
<dbReference type="InterPro" id="IPR029044">
    <property type="entry name" value="Nucleotide-diphossugar_trans"/>
</dbReference>
<feature type="domain" description="Glycosyltransferase 2-like" evidence="1">
    <location>
        <begin position="7"/>
        <end position="49"/>
    </location>
</feature>
<dbReference type="EMBL" id="MPOH02000022">
    <property type="protein sequence ID" value="OQD52027.1"/>
    <property type="molecule type" value="Genomic_DNA"/>
</dbReference>
<dbReference type="SUPFAM" id="SSF53448">
    <property type="entry name" value="Nucleotide-diphospho-sugar transferases"/>
    <property type="match status" value="1"/>
</dbReference>
<sequence length="65" mass="7249">MTRPTVSVVIPTRDKADSLRLVLTCLARQVCPQPHEIVVVDDGCTDGTPTWWLPPPHGCPCARWR</sequence>
<name>A0A1V6MIA0_9ACTN</name>